<dbReference type="AlphaFoldDB" id="A0A5V4Z5J9"/>
<dbReference type="EMBL" id="AAHBYH010000014">
    <property type="protein sequence ID" value="EBU3912926.1"/>
    <property type="molecule type" value="Genomic_DNA"/>
</dbReference>
<accession>A0A5V4Z5J9</accession>
<gene>
    <name evidence="2" type="ORF">CWK15_16080</name>
</gene>
<feature type="compositionally biased region" description="Polar residues" evidence="1">
    <location>
        <begin position="24"/>
        <end position="34"/>
    </location>
</feature>
<reference evidence="2" key="1">
    <citation type="submission" date="2018-07" db="EMBL/GenBank/DDBJ databases">
        <authorList>
            <consortium name="PulseNet: The National Subtyping Network for Foodborne Disease Surveillance"/>
            <person name="Tarr C.L."/>
            <person name="Trees E."/>
            <person name="Katz L.S."/>
            <person name="Carleton-Romer H.A."/>
            <person name="Stroika S."/>
            <person name="Kucerova Z."/>
            <person name="Roache K.F."/>
            <person name="Sabol A.L."/>
            <person name="Besser J."/>
            <person name="Gerner-Smidt P."/>
        </authorList>
    </citation>
    <scope>NUCLEOTIDE SEQUENCE</scope>
    <source>
        <strain evidence="2">PNUSAS029138</strain>
    </source>
</reference>
<sequence>MKRPTTSARPRLRPSSPYLPGRTGNLTPGFSRKPSQNALDLVHQASSSEMAWCSSGATVQAIITAVLTTGYS</sequence>
<feature type="region of interest" description="Disordered" evidence="1">
    <location>
        <begin position="1"/>
        <end position="34"/>
    </location>
</feature>
<evidence type="ECO:0000256" key="1">
    <source>
        <dbReference type="SAM" id="MobiDB-lite"/>
    </source>
</evidence>
<organism evidence="2">
    <name type="scientific">Salmonella enterica</name>
    <name type="common">Salmonella choleraesuis</name>
    <dbReference type="NCBI Taxonomy" id="28901"/>
    <lineage>
        <taxon>Bacteria</taxon>
        <taxon>Pseudomonadati</taxon>
        <taxon>Pseudomonadota</taxon>
        <taxon>Gammaproteobacteria</taxon>
        <taxon>Enterobacterales</taxon>
        <taxon>Enterobacteriaceae</taxon>
        <taxon>Salmonella</taxon>
    </lineage>
</organism>
<name>A0A5V4Z5J9_SALER</name>
<comment type="caution">
    <text evidence="2">The sequence shown here is derived from an EMBL/GenBank/DDBJ whole genome shotgun (WGS) entry which is preliminary data.</text>
</comment>
<protein>
    <submittedName>
        <fullName evidence="2">Uncharacterized protein</fullName>
    </submittedName>
</protein>
<evidence type="ECO:0000313" key="2">
    <source>
        <dbReference type="EMBL" id="EBU3912926.1"/>
    </source>
</evidence>
<proteinExistence type="predicted"/>
<feature type="compositionally biased region" description="Low complexity" evidence="1">
    <location>
        <begin position="1"/>
        <end position="22"/>
    </location>
</feature>